<dbReference type="AlphaFoldDB" id="A0A3R9WXJ0"/>
<reference evidence="2 3" key="1">
    <citation type="submission" date="2018-10" db="EMBL/GenBank/DDBJ databases">
        <title>Co-occurring genomic capacity for anaerobic methane metabolism and dissimilatory sulfite reduction discovered in the Korarchaeota.</title>
        <authorList>
            <person name="Mckay L.J."/>
            <person name="Dlakic M."/>
            <person name="Fields M.W."/>
            <person name="Delmont T.O."/>
            <person name="Eren A.M."/>
            <person name="Jay Z.J."/>
            <person name="Klingelsmith K.B."/>
            <person name="Rusch D.B."/>
            <person name="Inskeep W.P."/>
        </authorList>
    </citation>
    <scope>NUCLEOTIDE SEQUENCE [LARGE SCALE GENOMIC DNA]</scope>
    <source>
        <strain evidence="2 3">WS</strain>
    </source>
</reference>
<organism evidence="2 3">
    <name type="scientific">Candidatus Korarchaeum cryptofilum</name>
    <dbReference type="NCBI Taxonomy" id="498846"/>
    <lineage>
        <taxon>Archaea</taxon>
        <taxon>Thermoproteota</taxon>
        <taxon>Candidatus Korarchaeia</taxon>
        <taxon>Candidatus Korarchaeales</taxon>
        <taxon>Candidatus Korarchaeaceae</taxon>
        <taxon>Candidatus Korarchaeum</taxon>
    </lineage>
</organism>
<accession>A0A3R9WXJ0</accession>
<evidence type="ECO:0000256" key="1">
    <source>
        <dbReference type="SAM" id="Phobius"/>
    </source>
</evidence>
<keyword evidence="1" id="KW-1133">Transmembrane helix</keyword>
<keyword evidence="1" id="KW-0472">Membrane</keyword>
<dbReference type="Proteomes" id="UP000278149">
    <property type="component" value="Unassembled WGS sequence"/>
</dbReference>
<protein>
    <submittedName>
        <fullName evidence="2">Uncharacterized protein</fullName>
    </submittedName>
</protein>
<comment type="caution">
    <text evidence="2">The sequence shown here is derived from an EMBL/GenBank/DDBJ whole genome shotgun (WGS) entry which is preliminary data.</text>
</comment>
<evidence type="ECO:0000313" key="2">
    <source>
        <dbReference type="EMBL" id="RSN67650.1"/>
    </source>
</evidence>
<feature type="transmembrane region" description="Helical" evidence="1">
    <location>
        <begin position="27"/>
        <end position="46"/>
    </location>
</feature>
<gene>
    <name evidence="2" type="ORF">D9Q81_07580</name>
</gene>
<sequence length="225" mass="26135">MNSSPMEHQITAPFIYTLLTFCPMTEAYALLLIVLVLAILFTIGLWRTSKEFRRHAEKIKEVFTPYSDYLGFMRYGRGFKALCIPKKGSNFSRIDITVSLTWRENPLFYILYPITKDKDRIFLWGELVEMPDVNIEIRRGESTDPGRGVKIPDLNFVVVTDDREKAFALIDRIRGYLKDSESCLESLKMGRDYKWVKVMGRIEDDESIRKMFDILVKAGEIAPIL</sequence>
<keyword evidence="1" id="KW-0812">Transmembrane</keyword>
<evidence type="ECO:0000313" key="3">
    <source>
        <dbReference type="Proteomes" id="UP000278149"/>
    </source>
</evidence>
<name>A0A3R9WXJ0_9CREN</name>
<proteinExistence type="predicted"/>
<dbReference type="EMBL" id="RCOR01000042">
    <property type="protein sequence ID" value="RSN67650.1"/>
    <property type="molecule type" value="Genomic_DNA"/>
</dbReference>